<comment type="similarity">
    <text evidence="8">Belongs to the RNR ribonuclease family. RNase R subfamily.</text>
</comment>
<keyword evidence="7 8" id="KW-0694">RNA-binding</keyword>
<dbReference type="NCBIfam" id="TIGR02063">
    <property type="entry name" value="RNase_R"/>
    <property type="match status" value="1"/>
</dbReference>
<dbReference type="FunFam" id="2.40.50.140:FF:000213">
    <property type="entry name" value="Ribonuclease R"/>
    <property type="match status" value="1"/>
</dbReference>
<feature type="region of interest" description="Disordered" evidence="9">
    <location>
        <begin position="1"/>
        <end position="34"/>
    </location>
</feature>
<comment type="subcellular location">
    <subcellularLocation>
        <location evidence="2 8">Cytoplasm</location>
    </subcellularLocation>
</comment>
<evidence type="ECO:0000313" key="12">
    <source>
        <dbReference type="Proteomes" id="UP000218172"/>
    </source>
</evidence>
<dbReference type="HAMAP" id="MF_01895">
    <property type="entry name" value="RNase_R"/>
    <property type="match status" value="1"/>
</dbReference>
<evidence type="ECO:0000256" key="7">
    <source>
        <dbReference type="ARBA" id="ARBA00022884"/>
    </source>
</evidence>
<dbReference type="AlphaFoldDB" id="A0A2A4MRD8"/>
<keyword evidence="3 8" id="KW-0963">Cytoplasm</keyword>
<reference evidence="12" key="1">
    <citation type="submission" date="2017-08" db="EMBL/GenBank/DDBJ databases">
        <title>A dynamic microbial community with high functional redundancy inhabits the cold, oxic subseafloor aquifer.</title>
        <authorList>
            <person name="Tully B.J."/>
            <person name="Wheat C.G."/>
            <person name="Glazer B.T."/>
            <person name="Huber J.A."/>
        </authorList>
    </citation>
    <scope>NUCLEOTIDE SEQUENCE [LARGE SCALE GENOMIC DNA]</scope>
</reference>
<dbReference type="PROSITE" id="PS50126">
    <property type="entry name" value="S1"/>
    <property type="match status" value="1"/>
</dbReference>
<keyword evidence="6 8" id="KW-0269">Exonuclease</keyword>
<evidence type="ECO:0000256" key="4">
    <source>
        <dbReference type="ARBA" id="ARBA00022722"/>
    </source>
</evidence>
<dbReference type="PROSITE" id="PS01175">
    <property type="entry name" value="RIBONUCLEASE_II"/>
    <property type="match status" value="1"/>
</dbReference>
<dbReference type="InterPro" id="IPR050180">
    <property type="entry name" value="RNR_Ribonuclease"/>
</dbReference>
<feature type="region of interest" description="Disordered" evidence="9">
    <location>
        <begin position="768"/>
        <end position="881"/>
    </location>
</feature>
<protein>
    <recommendedName>
        <fullName evidence="8">Ribonuclease R</fullName>
        <shortName evidence="8">RNase R</shortName>
        <ecNumber evidence="8">3.1.13.1</ecNumber>
    </recommendedName>
</protein>
<dbReference type="PANTHER" id="PTHR23355">
    <property type="entry name" value="RIBONUCLEASE"/>
    <property type="match status" value="1"/>
</dbReference>
<dbReference type="GO" id="GO:0006402">
    <property type="term" value="P:mRNA catabolic process"/>
    <property type="evidence" value="ECO:0007669"/>
    <property type="project" value="TreeGrafter"/>
</dbReference>
<dbReference type="Pfam" id="PF00575">
    <property type="entry name" value="S1"/>
    <property type="match status" value="1"/>
</dbReference>
<dbReference type="PANTHER" id="PTHR23355:SF9">
    <property type="entry name" value="DIS3-LIKE EXONUCLEASE 2"/>
    <property type="match status" value="1"/>
</dbReference>
<feature type="compositionally biased region" description="Polar residues" evidence="9">
    <location>
        <begin position="832"/>
        <end position="841"/>
    </location>
</feature>
<dbReference type="InterPro" id="IPR001900">
    <property type="entry name" value="RNase_II/R"/>
</dbReference>
<dbReference type="SMART" id="SM00357">
    <property type="entry name" value="CSP"/>
    <property type="match status" value="2"/>
</dbReference>
<dbReference type="NCBIfam" id="TIGR00358">
    <property type="entry name" value="3_prime_RNase"/>
    <property type="match status" value="1"/>
</dbReference>
<dbReference type="GO" id="GO:0003723">
    <property type="term" value="F:RNA binding"/>
    <property type="evidence" value="ECO:0007669"/>
    <property type="project" value="UniProtKB-UniRule"/>
</dbReference>
<accession>A0A2A4MRD8</accession>
<evidence type="ECO:0000256" key="5">
    <source>
        <dbReference type="ARBA" id="ARBA00022801"/>
    </source>
</evidence>
<dbReference type="Gene3D" id="2.40.50.140">
    <property type="entry name" value="Nucleic acid-binding proteins"/>
    <property type="match status" value="2"/>
</dbReference>
<dbReference type="InterPro" id="IPR040476">
    <property type="entry name" value="CSD2"/>
</dbReference>
<keyword evidence="5 8" id="KW-0378">Hydrolase</keyword>
<organism evidence="11 12">
    <name type="scientific">SAR86 cluster bacterium</name>
    <dbReference type="NCBI Taxonomy" id="2030880"/>
    <lineage>
        <taxon>Bacteria</taxon>
        <taxon>Pseudomonadati</taxon>
        <taxon>Pseudomonadota</taxon>
        <taxon>Gammaproteobacteria</taxon>
        <taxon>SAR86 cluster</taxon>
    </lineage>
</organism>
<dbReference type="Proteomes" id="UP000218172">
    <property type="component" value="Unassembled WGS sequence"/>
</dbReference>
<dbReference type="InterPro" id="IPR012340">
    <property type="entry name" value="NA-bd_OB-fold"/>
</dbReference>
<dbReference type="Pfam" id="PF08206">
    <property type="entry name" value="OB_RNB"/>
    <property type="match status" value="1"/>
</dbReference>
<dbReference type="EC" id="3.1.13.1" evidence="8"/>
<dbReference type="SMART" id="SM00316">
    <property type="entry name" value="S1"/>
    <property type="match status" value="2"/>
</dbReference>
<proteinExistence type="inferred from homology"/>
<dbReference type="SUPFAM" id="SSF50249">
    <property type="entry name" value="Nucleic acid-binding proteins"/>
    <property type="match status" value="4"/>
</dbReference>
<feature type="compositionally biased region" description="Basic and acidic residues" evidence="9">
    <location>
        <begin position="24"/>
        <end position="33"/>
    </location>
</feature>
<dbReference type="GO" id="GO:0005829">
    <property type="term" value="C:cytosol"/>
    <property type="evidence" value="ECO:0007669"/>
    <property type="project" value="TreeGrafter"/>
</dbReference>
<evidence type="ECO:0000256" key="9">
    <source>
        <dbReference type="SAM" id="MobiDB-lite"/>
    </source>
</evidence>
<dbReference type="InterPro" id="IPR011129">
    <property type="entry name" value="CSD"/>
</dbReference>
<comment type="caution">
    <text evidence="11">The sequence shown here is derived from an EMBL/GenBank/DDBJ whole genome shotgun (WGS) entry which is preliminary data.</text>
</comment>
<evidence type="ECO:0000256" key="6">
    <source>
        <dbReference type="ARBA" id="ARBA00022839"/>
    </source>
</evidence>
<name>A0A2A4MRD8_9GAMM</name>
<comment type="function">
    <text evidence="8">3'-5' exoribonuclease that releases 5'-nucleoside monophosphates and is involved in maturation of structured RNAs.</text>
</comment>
<dbReference type="InterPro" id="IPR004476">
    <property type="entry name" value="RNase_II/RNase_R"/>
</dbReference>
<dbReference type="SMART" id="SM00955">
    <property type="entry name" value="RNB"/>
    <property type="match status" value="1"/>
</dbReference>
<feature type="compositionally biased region" description="Basic and acidic residues" evidence="9">
    <location>
        <begin position="861"/>
        <end position="881"/>
    </location>
</feature>
<evidence type="ECO:0000256" key="2">
    <source>
        <dbReference type="ARBA" id="ARBA00004496"/>
    </source>
</evidence>
<comment type="catalytic activity">
    <reaction evidence="1 8">
        <text>Exonucleolytic cleavage in the 3'- to 5'-direction to yield nucleoside 5'-phosphates.</text>
        <dbReference type="EC" id="3.1.13.1"/>
    </reaction>
</comment>
<evidence type="ECO:0000256" key="3">
    <source>
        <dbReference type="ARBA" id="ARBA00022490"/>
    </source>
</evidence>
<sequence length="881" mass="99250">MPKSNSNASNKPQKKSQQSRNKKKDPFAQREAENYSNPIPSREFILEHFAAIGEPISYEALCQQLALHDEDEAEGLRRRLIAMSRDGQLISNRRGVYGLVERMELVKGRVQGNKDGFGFFIPSDGSEDLFLSAREMEQVFDGDIVLARVSGLDRRGRKEGTIVEVLERRTNQVVGRYYWEKDFGVVVADNRRVAHEILIPEQHRRDAQDGQFVVAQITSMPASRRKPVAKIVEILGDNMTPGLEIEVAVRSHDIPFKWPTAIKKELAGFAKDVSEEECLHRKDLRDSAFVTIDGEDAKDFDDAVFAEALDNNCWRLTVAIADVSHYVKVNSQLDEEAVVRGNSVYFPGHVIPMLPEKLSNGLCSLKPKVDRLVMACEMEINAKGELTDYKFFEAVIYSHARLTYTEVADMFEPPTSELREKLQTKLKRKYSNVTSHLESLYGVYHALSEARRRSGALDFNTTETRIIFGETKKIKEIVPVQRNSAHRLIEECMLCANVATAKLLQASGLPVLYRIHEGPNPNKLENLREYLKEMGLVLAGGEKPEPRDYQAVLKQIEGRPDAHLLQMVLIRSLMQAVYQPENMGHFGLGYEAYTHFTSPIRRYPDLLVHRAIRHLIRSNVKNANIQRVKGAGIINKAEIYPYDLAAIESLGESCSMTERRADAAGYDVMDWLKCEYIQDRVGDEFLGTVAGVTNFGLFVELQDIYVEGLVHITELRNDYYQFDPVRHSLTGERSNKTYKLGDRVEVKVVRVNLDDKKIDLQLVGEPASANLKPRDGRGKKRGAKRSGESKRGLNNGAKENKSDSGKKARKNKAKKNKAKKKPANKKAGKGSSVVQDSTKVANTGAAKQGVSKKNKAKKPKVKNDKSAKKEPRKNLTTKKQE</sequence>
<dbReference type="Pfam" id="PF17876">
    <property type="entry name" value="CSD2"/>
    <property type="match status" value="1"/>
</dbReference>
<dbReference type="InterPro" id="IPR003029">
    <property type="entry name" value="S1_domain"/>
</dbReference>
<dbReference type="InterPro" id="IPR013223">
    <property type="entry name" value="RNase_B_OB_dom"/>
</dbReference>
<evidence type="ECO:0000259" key="10">
    <source>
        <dbReference type="PROSITE" id="PS50126"/>
    </source>
</evidence>
<keyword evidence="4 8" id="KW-0540">Nuclease</keyword>
<evidence type="ECO:0000256" key="1">
    <source>
        <dbReference type="ARBA" id="ARBA00001849"/>
    </source>
</evidence>
<evidence type="ECO:0000256" key="8">
    <source>
        <dbReference type="HAMAP-Rule" id="MF_01895"/>
    </source>
</evidence>
<dbReference type="InterPro" id="IPR011805">
    <property type="entry name" value="RNase_R"/>
</dbReference>
<evidence type="ECO:0000313" key="11">
    <source>
        <dbReference type="EMBL" id="PCH62428.1"/>
    </source>
</evidence>
<dbReference type="GO" id="GO:0008859">
    <property type="term" value="F:exoribonuclease II activity"/>
    <property type="evidence" value="ECO:0007669"/>
    <property type="project" value="UniProtKB-UniRule"/>
</dbReference>
<dbReference type="InterPro" id="IPR022966">
    <property type="entry name" value="RNase_II/R_CS"/>
</dbReference>
<feature type="compositionally biased region" description="Basic residues" evidence="9">
    <location>
        <begin position="807"/>
        <end position="828"/>
    </location>
</feature>
<feature type="compositionally biased region" description="Basic residues" evidence="9">
    <location>
        <begin position="850"/>
        <end position="860"/>
    </location>
</feature>
<feature type="compositionally biased region" description="Low complexity" evidence="9">
    <location>
        <begin position="1"/>
        <end position="19"/>
    </location>
</feature>
<gene>
    <name evidence="8 11" type="primary">rnr</name>
    <name evidence="11" type="ORF">COC19_02840</name>
</gene>
<feature type="domain" description="S1 motif" evidence="10">
    <location>
        <begin position="682"/>
        <end position="763"/>
    </location>
</feature>
<dbReference type="CDD" id="cd04471">
    <property type="entry name" value="S1_RNase_R"/>
    <property type="match status" value="1"/>
</dbReference>
<dbReference type="Pfam" id="PF00773">
    <property type="entry name" value="RNB"/>
    <property type="match status" value="1"/>
</dbReference>
<dbReference type="EMBL" id="NVQR01000039">
    <property type="protein sequence ID" value="PCH62428.1"/>
    <property type="molecule type" value="Genomic_DNA"/>
</dbReference>